<sequence length="143" mass="15856">MTRTPPGTRADYRAFRTLPTRWQDNDEYGHLNNATYYALFDTAVSLWQIEQGIEIRGPNATKFLVVESGCRYHAELGFPDILTAGIRIAHIGTSSFRYEIALFANESDTAGAEGFFTQVHVGTDGRPAPLSESVRQTLGQLSV</sequence>
<accession>A0A1X4NPA5</accession>
<keyword evidence="2" id="KW-0378">Hydrolase</keyword>
<comment type="caution">
    <text evidence="3">The sequence shown here is derived from an EMBL/GenBank/DDBJ whole genome shotgun (WGS) entry which is preliminary data.</text>
</comment>
<dbReference type="Pfam" id="PF13279">
    <property type="entry name" value="4HBT_2"/>
    <property type="match status" value="1"/>
</dbReference>
<dbReference type="InterPro" id="IPR029069">
    <property type="entry name" value="HotDog_dom_sf"/>
</dbReference>
<proteinExistence type="inferred from homology"/>
<protein>
    <submittedName>
        <fullName evidence="3">Thioesterase</fullName>
    </submittedName>
</protein>
<gene>
    <name evidence="3" type="ORF">MGEO_03730</name>
</gene>
<dbReference type="InterPro" id="IPR050563">
    <property type="entry name" value="4-hydroxybenzoyl-CoA_TE"/>
</dbReference>
<evidence type="ECO:0000256" key="1">
    <source>
        <dbReference type="ARBA" id="ARBA00005953"/>
    </source>
</evidence>
<evidence type="ECO:0000313" key="3">
    <source>
        <dbReference type="EMBL" id="OSQ52499.1"/>
    </source>
</evidence>
<reference evidence="3 4" key="1">
    <citation type="submission" date="2014-03" db="EMBL/GenBank/DDBJ databases">
        <title>The draft genome sequence of Marivita geojedonensis KCTC 23882.</title>
        <authorList>
            <person name="Lai Q."/>
            <person name="Shao Z."/>
        </authorList>
    </citation>
    <scope>NUCLEOTIDE SEQUENCE [LARGE SCALE GENOMIC DNA]</scope>
    <source>
        <strain evidence="3 4">DPG-138</strain>
    </source>
</reference>
<dbReference type="PANTHER" id="PTHR31793:SF27">
    <property type="entry name" value="NOVEL THIOESTERASE SUPERFAMILY DOMAIN AND SAPOSIN A-TYPE DOMAIN CONTAINING PROTEIN (0610012H03RIK)"/>
    <property type="match status" value="1"/>
</dbReference>
<dbReference type="AlphaFoldDB" id="A0A1X4NPA5"/>
<dbReference type="CDD" id="cd00586">
    <property type="entry name" value="4HBT"/>
    <property type="match status" value="1"/>
</dbReference>
<organism evidence="3 4">
    <name type="scientific">Marivita geojedonensis</name>
    <dbReference type="NCBI Taxonomy" id="1123756"/>
    <lineage>
        <taxon>Bacteria</taxon>
        <taxon>Pseudomonadati</taxon>
        <taxon>Pseudomonadota</taxon>
        <taxon>Alphaproteobacteria</taxon>
        <taxon>Rhodobacterales</taxon>
        <taxon>Roseobacteraceae</taxon>
        <taxon>Marivita</taxon>
    </lineage>
</organism>
<dbReference type="GO" id="GO:0047617">
    <property type="term" value="F:fatty acyl-CoA hydrolase activity"/>
    <property type="evidence" value="ECO:0007669"/>
    <property type="project" value="TreeGrafter"/>
</dbReference>
<evidence type="ECO:0000313" key="4">
    <source>
        <dbReference type="Proteomes" id="UP000193926"/>
    </source>
</evidence>
<name>A0A1X4NPA5_9RHOB</name>
<dbReference type="Proteomes" id="UP000193926">
    <property type="component" value="Unassembled WGS sequence"/>
</dbReference>
<dbReference type="SUPFAM" id="SSF54637">
    <property type="entry name" value="Thioesterase/thiol ester dehydrase-isomerase"/>
    <property type="match status" value="1"/>
</dbReference>
<dbReference type="EMBL" id="JFKC01000002">
    <property type="protein sequence ID" value="OSQ52499.1"/>
    <property type="molecule type" value="Genomic_DNA"/>
</dbReference>
<dbReference type="STRING" id="1123756.MGEO_03730"/>
<comment type="similarity">
    <text evidence="1">Belongs to the 4-hydroxybenzoyl-CoA thioesterase family.</text>
</comment>
<evidence type="ECO:0000256" key="2">
    <source>
        <dbReference type="ARBA" id="ARBA00022801"/>
    </source>
</evidence>
<dbReference type="RefSeq" id="WP_085635376.1">
    <property type="nucleotide sequence ID" value="NZ_JFKC01000002.1"/>
</dbReference>
<keyword evidence="4" id="KW-1185">Reference proteome</keyword>
<dbReference type="OrthoDB" id="9799036at2"/>
<dbReference type="PANTHER" id="PTHR31793">
    <property type="entry name" value="4-HYDROXYBENZOYL-COA THIOESTERASE FAMILY MEMBER"/>
    <property type="match status" value="1"/>
</dbReference>
<dbReference type="Gene3D" id="3.10.129.10">
    <property type="entry name" value="Hotdog Thioesterase"/>
    <property type="match status" value="1"/>
</dbReference>